<dbReference type="GO" id="GO:0046872">
    <property type="term" value="F:metal ion binding"/>
    <property type="evidence" value="ECO:0007669"/>
    <property type="project" value="UniProtKB-KW"/>
</dbReference>
<keyword evidence="1" id="KW-0479">Metal-binding</keyword>
<dbReference type="AlphaFoldDB" id="A0A9X3ZJ25"/>
<dbReference type="RefSeq" id="WP_267991744.1">
    <property type="nucleotide sequence ID" value="NZ_JAPJZI010000001.1"/>
</dbReference>
<dbReference type="InterPro" id="IPR037523">
    <property type="entry name" value="VOC_core"/>
</dbReference>
<proteinExistence type="predicted"/>
<dbReference type="PANTHER" id="PTHR43048">
    <property type="entry name" value="METHYLMALONYL-COA EPIMERASE"/>
    <property type="match status" value="1"/>
</dbReference>
<gene>
    <name evidence="3" type="ORF">OQ273_17035</name>
</gene>
<reference evidence="3" key="1">
    <citation type="submission" date="2022-11" db="EMBL/GenBank/DDBJ databases">
        <title>Draft genome sequence of Hoeflea poritis E7-10 and Hoeflea prorocentri PM5-8, separated from scleractinian coral Porites lutea and marine dinoflagellate.</title>
        <authorList>
            <person name="Zhang G."/>
            <person name="Wei Q."/>
            <person name="Cai L."/>
        </authorList>
    </citation>
    <scope>NUCLEOTIDE SEQUENCE</scope>
    <source>
        <strain evidence="3">PM5-8</strain>
    </source>
</reference>
<evidence type="ECO:0000256" key="1">
    <source>
        <dbReference type="ARBA" id="ARBA00022723"/>
    </source>
</evidence>
<dbReference type="Gene3D" id="3.10.180.10">
    <property type="entry name" value="2,3-Dihydroxybiphenyl 1,2-Dioxygenase, domain 1"/>
    <property type="match status" value="1"/>
</dbReference>
<evidence type="ECO:0000313" key="3">
    <source>
        <dbReference type="EMBL" id="MDA5400286.1"/>
    </source>
</evidence>
<organism evidence="3 4">
    <name type="scientific">Hoeflea prorocentri</name>
    <dbReference type="NCBI Taxonomy" id="1922333"/>
    <lineage>
        <taxon>Bacteria</taxon>
        <taxon>Pseudomonadati</taxon>
        <taxon>Pseudomonadota</taxon>
        <taxon>Alphaproteobacteria</taxon>
        <taxon>Hyphomicrobiales</taxon>
        <taxon>Rhizobiaceae</taxon>
        <taxon>Hoeflea</taxon>
    </lineage>
</organism>
<dbReference type="InterPro" id="IPR029068">
    <property type="entry name" value="Glyas_Bleomycin-R_OHBP_Dase"/>
</dbReference>
<dbReference type="GO" id="GO:0004493">
    <property type="term" value="F:methylmalonyl-CoA epimerase activity"/>
    <property type="evidence" value="ECO:0007669"/>
    <property type="project" value="TreeGrafter"/>
</dbReference>
<feature type="domain" description="VOC" evidence="2">
    <location>
        <begin position="5"/>
        <end position="126"/>
    </location>
</feature>
<dbReference type="SUPFAM" id="SSF54593">
    <property type="entry name" value="Glyoxalase/Bleomycin resistance protein/Dihydroxybiphenyl dioxygenase"/>
    <property type="match status" value="1"/>
</dbReference>
<dbReference type="PROSITE" id="PS51819">
    <property type="entry name" value="VOC"/>
    <property type="match status" value="1"/>
</dbReference>
<evidence type="ECO:0000313" key="4">
    <source>
        <dbReference type="Proteomes" id="UP001151234"/>
    </source>
</evidence>
<dbReference type="CDD" id="cd06587">
    <property type="entry name" value="VOC"/>
    <property type="match status" value="1"/>
</dbReference>
<accession>A0A9X3ZJ25</accession>
<dbReference type="Proteomes" id="UP001151234">
    <property type="component" value="Unassembled WGS sequence"/>
</dbReference>
<keyword evidence="4" id="KW-1185">Reference proteome</keyword>
<dbReference type="PANTHER" id="PTHR43048:SF3">
    <property type="entry name" value="METHYLMALONYL-COA EPIMERASE, MITOCHONDRIAL"/>
    <property type="match status" value="1"/>
</dbReference>
<dbReference type="Pfam" id="PF00903">
    <property type="entry name" value="Glyoxalase"/>
    <property type="match status" value="1"/>
</dbReference>
<evidence type="ECO:0000259" key="2">
    <source>
        <dbReference type="PROSITE" id="PS51819"/>
    </source>
</evidence>
<protein>
    <submittedName>
        <fullName evidence="3">VOC family protein</fullName>
    </submittedName>
</protein>
<comment type="caution">
    <text evidence="3">The sequence shown here is derived from an EMBL/GenBank/DDBJ whole genome shotgun (WGS) entry which is preliminary data.</text>
</comment>
<dbReference type="EMBL" id="JAPJZI010000001">
    <property type="protein sequence ID" value="MDA5400286.1"/>
    <property type="molecule type" value="Genomic_DNA"/>
</dbReference>
<name>A0A9X3ZJ25_9HYPH</name>
<dbReference type="InterPro" id="IPR004360">
    <property type="entry name" value="Glyas_Fos-R_dOase_dom"/>
</dbReference>
<sequence length="132" mass="14470">MATATLEHVNLTVDNPEKTAKWLCDLFGWHIRWQGEAIHGGRTVHVGGDNSYLALYSPGKRLAGSSSSYVTTGGLNHIGVVVDDLDAAEEKVRASGFEPHSHADYEPGRRFYFQDDQGIEYEVVSYAMAPAS</sequence>
<dbReference type="InterPro" id="IPR051785">
    <property type="entry name" value="MMCE/EMCE_epimerase"/>
</dbReference>
<dbReference type="GO" id="GO:0046491">
    <property type="term" value="P:L-methylmalonyl-CoA metabolic process"/>
    <property type="evidence" value="ECO:0007669"/>
    <property type="project" value="TreeGrafter"/>
</dbReference>